<dbReference type="Gene3D" id="1.10.1760.20">
    <property type="match status" value="1"/>
</dbReference>
<dbReference type="Pfam" id="PF12822">
    <property type="entry name" value="ECF_trnsprt"/>
    <property type="match status" value="1"/>
</dbReference>
<evidence type="ECO:0000256" key="1">
    <source>
        <dbReference type="SAM" id="Phobius"/>
    </source>
</evidence>
<name>A0ABT2SQB8_9FIRM</name>
<feature type="transmembrane region" description="Helical" evidence="1">
    <location>
        <begin position="44"/>
        <end position="68"/>
    </location>
</feature>
<organism evidence="2 3">
    <name type="scientific">Muricoprocola aceti</name>
    <dbReference type="NCBI Taxonomy" id="2981772"/>
    <lineage>
        <taxon>Bacteria</taxon>
        <taxon>Bacillati</taxon>
        <taxon>Bacillota</taxon>
        <taxon>Clostridia</taxon>
        <taxon>Lachnospirales</taxon>
        <taxon>Lachnospiraceae</taxon>
        <taxon>Muricoprocola</taxon>
    </lineage>
</organism>
<comment type="caution">
    <text evidence="2">The sequence shown here is derived from an EMBL/GenBank/DDBJ whole genome shotgun (WGS) entry which is preliminary data.</text>
</comment>
<feature type="transmembrane region" description="Helical" evidence="1">
    <location>
        <begin position="74"/>
        <end position="98"/>
    </location>
</feature>
<proteinExistence type="predicted"/>
<feature type="transmembrane region" description="Helical" evidence="1">
    <location>
        <begin position="119"/>
        <end position="146"/>
    </location>
</feature>
<feature type="transmembrane region" description="Helical" evidence="1">
    <location>
        <begin position="161"/>
        <end position="192"/>
    </location>
</feature>
<sequence length="199" mass="20877">MRNTKTSNLTIMALMTAVLLIFACTPIGTIPIGPLSISMNMIPVAICAVAMGPAGGAVAGAIFGLLSFLQCFGIGIPSGMGIILVGINPFLAFIQRFVPRLLDGLLLGYIFRAVSKKNVYLACAVTGFFSAFLNTVFFMTALVLLFGNTEYVQGLIAGRNIIVFICAFVGVNAVVEMVVATLITGAVGSALFRAKVLSR</sequence>
<protein>
    <submittedName>
        <fullName evidence="2">ECF transporter S component</fullName>
    </submittedName>
</protein>
<feature type="transmembrane region" description="Helical" evidence="1">
    <location>
        <begin position="12"/>
        <end position="32"/>
    </location>
</feature>
<evidence type="ECO:0000313" key="3">
    <source>
        <dbReference type="Proteomes" id="UP001652338"/>
    </source>
</evidence>
<keyword evidence="3" id="KW-1185">Reference proteome</keyword>
<dbReference type="InterPro" id="IPR024529">
    <property type="entry name" value="ECF_trnsprt_substrate-spec"/>
</dbReference>
<dbReference type="Proteomes" id="UP001652338">
    <property type="component" value="Unassembled WGS sequence"/>
</dbReference>
<keyword evidence="1" id="KW-1133">Transmembrane helix</keyword>
<evidence type="ECO:0000313" key="2">
    <source>
        <dbReference type="EMBL" id="MCU6726676.1"/>
    </source>
</evidence>
<dbReference type="EMBL" id="JAOQKE010000034">
    <property type="protein sequence ID" value="MCU6726676.1"/>
    <property type="molecule type" value="Genomic_DNA"/>
</dbReference>
<gene>
    <name evidence="2" type="ORF">OCV47_15340</name>
</gene>
<dbReference type="PROSITE" id="PS51257">
    <property type="entry name" value="PROKAR_LIPOPROTEIN"/>
    <property type="match status" value="1"/>
</dbReference>
<keyword evidence="1" id="KW-0472">Membrane</keyword>
<accession>A0ABT2SQB8</accession>
<keyword evidence="1" id="KW-0812">Transmembrane</keyword>
<dbReference type="RefSeq" id="WP_262655908.1">
    <property type="nucleotide sequence ID" value="NZ_JAOQKE010000034.1"/>
</dbReference>
<reference evidence="2 3" key="1">
    <citation type="journal article" date="2021" name="ISME Commun">
        <title>Automated analysis of genomic sequences facilitates high-throughput and comprehensive description of bacteria.</title>
        <authorList>
            <person name="Hitch T.C.A."/>
        </authorList>
    </citation>
    <scope>NUCLEOTIDE SEQUENCE [LARGE SCALE GENOMIC DNA]</scope>
    <source>
        <strain evidence="2 3">Sanger_29</strain>
    </source>
</reference>